<sequence length="49" mass="5472">MTCLSVKVIQKKDFVCGWVANIKYSLQPLGPLTSGPFKAQPSTFRDSHF</sequence>
<dbReference type="EMBL" id="HACG01012175">
    <property type="protein sequence ID" value="CEK59040.1"/>
    <property type="molecule type" value="Transcribed_RNA"/>
</dbReference>
<organism evidence="1">
    <name type="scientific">Arion vulgaris</name>
    <dbReference type="NCBI Taxonomy" id="1028688"/>
    <lineage>
        <taxon>Eukaryota</taxon>
        <taxon>Metazoa</taxon>
        <taxon>Spiralia</taxon>
        <taxon>Lophotrochozoa</taxon>
        <taxon>Mollusca</taxon>
        <taxon>Gastropoda</taxon>
        <taxon>Heterobranchia</taxon>
        <taxon>Euthyneura</taxon>
        <taxon>Panpulmonata</taxon>
        <taxon>Eupulmonata</taxon>
        <taxon>Stylommatophora</taxon>
        <taxon>Helicina</taxon>
        <taxon>Arionoidea</taxon>
        <taxon>Arionidae</taxon>
        <taxon>Arion</taxon>
    </lineage>
</organism>
<protein>
    <submittedName>
        <fullName evidence="1">Uncharacterized protein</fullName>
    </submittedName>
</protein>
<proteinExistence type="predicted"/>
<name>A0A0B6YU97_9EUPU</name>
<dbReference type="AlphaFoldDB" id="A0A0B6YU97"/>
<accession>A0A0B6YU97</accession>
<gene>
    <name evidence="1" type="primary">ORF34996</name>
</gene>
<evidence type="ECO:0000313" key="1">
    <source>
        <dbReference type="EMBL" id="CEK59040.1"/>
    </source>
</evidence>
<reference evidence="1" key="1">
    <citation type="submission" date="2014-12" db="EMBL/GenBank/DDBJ databases">
        <title>Insight into the proteome of Arion vulgaris.</title>
        <authorList>
            <person name="Aradska J."/>
            <person name="Bulat T."/>
            <person name="Smidak R."/>
            <person name="Sarate P."/>
            <person name="Gangsoo J."/>
            <person name="Sialana F."/>
            <person name="Bilban M."/>
            <person name="Lubec G."/>
        </authorList>
    </citation>
    <scope>NUCLEOTIDE SEQUENCE</scope>
    <source>
        <tissue evidence="1">Skin</tissue>
    </source>
</reference>
<feature type="non-terminal residue" evidence="1">
    <location>
        <position position="49"/>
    </location>
</feature>